<dbReference type="AlphaFoldDB" id="A0ABD3LY24"/>
<keyword evidence="2" id="KW-0472">Membrane</keyword>
<keyword evidence="2" id="KW-1133">Transmembrane helix</keyword>
<gene>
    <name evidence="3" type="ORF">ACHAWU_002551</name>
</gene>
<name>A0ABD3LY24_9STRA</name>
<evidence type="ECO:0000256" key="2">
    <source>
        <dbReference type="SAM" id="Phobius"/>
    </source>
</evidence>
<protein>
    <submittedName>
        <fullName evidence="3">Uncharacterized protein</fullName>
    </submittedName>
</protein>
<evidence type="ECO:0000313" key="4">
    <source>
        <dbReference type="Proteomes" id="UP001530293"/>
    </source>
</evidence>
<organism evidence="3 4">
    <name type="scientific">Discostella pseudostelligera</name>
    <dbReference type="NCBI Taxonomy" id="259834"/>
    <lineage>
        <taxon>Eukaryota</taxon>
        <taxon>Sar</taxon>
        <taxon>Stramenopiles</taxon>
        <taxon>Ochrophyta</taxon>
        <taxon>Bacillariophyta</taxon>
        <taxon>Coscinodiscophyceae</taxon>
        <taxon>Thalassiosirophycidae</taxon>
        <taxon>Stephanodiscales</taxon>
        <taxon>Stephanodiscaceae</taxon>
        <taxon>Discostella</taxon>
    </lineage>
</organism>
<feature type="compositionally biased region" description="Low complexity" evidence="1">
    <location>
        <begin position="18"/>
        <end position="33"/>
    </location>
</feature>
<evidence type="ECO:0000256" key="1">
    <source>
        <dbReference type="SAM" id="MobiDB-lite"/>
    </source>
</evidence>
<keyword evidence="2" id="KW-0812">Transmembrane</keyword>
<dbReference type="EMBL" id="JALLBG020000299">
    <property type="protein sequence ID" value="KAL3756648.1"/>
    <property type="molecule type" value="Genomic_DNA"/>
</dbReference>
<accession>A0ABD3LY24</accession>
<evidence type="ECO:0000313" key="3">
    <source>
        <dbReference type="EMBL" id="KAL3756648.1"/>
    </source>
</evidence>
<dbReference type="Proteomes" id="UP001530293">
    <property type="component" value="Unassembled WGS sequence"/>
</dbReference>
<sequence>MQDEDETHTSPDAHHHQQQQQQQQQQLSESQEQEIVVGNSGRAILLGDELADLESVHHGRSSSYPSTNKGGYGVCCPAWLRNSSPRIKAVLGLTGIILLAFVAVLIVGVTTQLNDDGSSGGSSGIQSDKNVVTDLGVGNTPAPTTSPTPAKPNESVSAVNILLSDSLESIVPNFNDGITASEQQNWDILEEQIEITIYEAFSDRLPEGYKLQSVQIEKFDGFDTTALRKMRRSRRRQMQTISDSSAAAAAVHAVLYASSVTVDCAAVKCSTAGDTVADITLELSELDFLEVEEEDAVVAETTDAPVGSSSSPTTSPIASISSLAPTTLAPNLVTVSEGPTMAVTNATEGPLPLFIREELCSTDSLCGRCEGECTDDESCGEGLLCFHRMGYEYITGCLGPGAPGQSYCYDPLSEGYANVLSDDNMCDRKSPCEKCRGACDADEDCATNLYCFGRGGYESVPGCAGQGSFGTDYCFDPNDIEEFSV</sequence>
<keyword evidence="4" id="KW-1185">Reference proteome</keyword>
<feature type="region of interest" description="Disordered" evidence="1">
    <location>
        <begin position="115"/>
        <end position="153"/>
    </location>
</feature>
<feature type="region of interest" description="Disordered" evidence="1">
    <location>
        <begin position="1"/>
        <end position="33"/>
    </location>
</feature>
<comment type="caution">
    <text evidence="3">The sequence shown here is derived from an EMBL/GenBank/DDBJ whole genome shotgun (WGS) entry which is preliminary data.</text>
</comment>
<proteinExistence type="predicted"/>
<feature type="transmembrane region" description="Helical" evidence="2">
    <location>
        <begin position="89"/>
        <end position="109"/>
    </location>
</feature>
<reference evidence="3 4" key="1">
    <citation type="submission" date="2024-10" db="EMBL/GenBank/DDBJ databases">
        <title>Updated reference genomes for cyclostephanoid diatoms.</title>
        <authorList>
            <person name="Roberts W.R."/>
            <person name="Alverson A.J."/>
        </authorList>
    </citation>
    <scope>NUCLEOTIDE SEQUENCE [LARGE SCALE GENOMIC DNA]</scope>
    <source>
        <strain evidence="3 4">AJA232-27</strain>
    </source>
</reference>